<dbReference type="Pfam" id="PF04239">
    <property type="entry name" value="DUF421"/>
    <property type="match status" value="1"/>
</dbReference>
<organism evidence="10 11">
    <name type="scientific">Mucilaginibacter hurinus</name>
    <dbReference type="NCBI Taxonomy" id="2201324"/>
    <lineage>
        <taxon>Bacteria</taxon>
        <taxon>Pseudomonadati</taxon>
        <taxon>Bacteroidota</taxon>
        <taxon>Sphingobacteriia</taxon>
        <taxon>Sphingobacteriales</taxon>
        <taxon>Sphingobacteriaceae</taxon>
        <taxon>Mucilaginibacter</taxon>
    </lineage>
</organism>
<dbReference type="OrthoDB" id="9793799at2"/>
<evidence type="ECO:0000259" key="9">
    <source>
        <dbReference type="Pfam" id="PF20730"/>
    </source>
</evidence>
<dbReference type="Gene3D" id="3.30.240.20">
    <property type="entry name" value="bsu07140 like domains"/>
    <property type="match status" value="1"/>
</dbReference>
<protein>
    <submittedName>
        <fullName evidence="10">DUF421 domain-containing protein</fullName>
    </submittedName>
</protein>
<feature type="transmembrane region" description="Helical" evidence="7">
    <location>
        <begin position="33"/>
        <end position="52"/>
    </location>
</feature>
<gene>
    <name evidence="10" type="ORF">DJ568_14965</name>
</gene>
<name>A0A367GKJ5_9SPHI</name>
<evidence type="ECO:0000256" key="6">
    <source>
        <dbReference type="ARBA" id="ARBA00023136"/>
    </source>
</evidence>
<reference evidence="10 11" key="1">
    <citation type="submission" date="2018-05" db="EMBL/GenBank/DDBJ databases">
        <title>Mucilaginibacter hurinus sp. nov., isolated from briquette warehouse soil.</title>
        <authorList>
            <person name="Choi L."/>
        </authorList>
    </citation>
    <scope>NUCLEOTIDE SEQUENCE [LARGE SCALE GENOMIC DNA]</scope>
    <source>
        <strain evidence="10 11">ZR32</strain>
    </source>
</reference>
<evidence type="ECO:0000256" key="4">
    <source>
        <dbReference type="ARBA" id="ARBA00022692"/>
    </source>
</evidence>
<dbReference type="AlphaFoldDB" id="A0A367GKJ5"/>
<dbReference type="InterPro" id="IPR023090">
    <property type="entry name" value="UPF0702_alpha/beta_dom_sf"/>
</dbReference>
<dbReference type="InterPro" id="IPR048454">
    <property type="entry name" value="YetF_N"/>
</dbReference>
<dbReference type="EMBL" id="QGDC01000009">
    <property type="protein sequence ID" value="RCH53840.1"/>
    <property type="molecule type" value="Genomic_DNA"/>
</dbReference>
<evidence type="ECO:0000256" key="7">
    <source>
        <dbReference type="SAM" id="Phobius"/>
    </source>
</evidence>
<keyword evidence="6 7" id="KW-0472">Membrane</keyword>
<evidence type="ECO:0000256" key="2">
    <source>
        <dbReference type="ARBA" id="ARBA00006448"/>
    </source>
</evidence>
<comment type="caution">
    <text evidence="10">The sequence shown here is derived from an EMBL/GenBank/DDBJ whole genome shotgun (WGS) entry which is preliminary data.</text>
</comment>
<dbReference type="InterPro" id="IPR007353">
    <property type="entry name" value="DUF421"/>
</dbReference>
<feature type="domain" description="YetF-like N-terminal transmembrane" evidence="9">
    <location>
        <begin position="41"/>
        <end position="107"/>
    </location>
</feature>
<comment type="similarity">
    <text evidence="2">Belongs to the UPF0702 family.</text>
</comment>
<comment type="subcellular location">
    <subcellularLocation>
        <location evidence="1">Cell membrane</location>
        <topology evidence="1">Multi-pass membrane protein</topology>
    </subcellularLocation>
</comment>
<evidence type="ECO:0000256" key="3">
    <source>
        <dbReference type="ARBA" id="ARBA00022475"/>
    </source>
</evidence>
<evidence type="ECO:0000256" key="5">
    <source>
        <dbReference type="ARBA" id="ARBA00022989"/>
    </source>
</evidence>
<dbReference type="Pfam" id="PF20730">
    <property type="entry name" value="YetF_N"/>
    <property type="match status" value="1"/>
</dbReference>
<feature type="transmembrane region" description="Helical" evidence="7">
    <location>
        <begin position="89"/>
        <end position="109"/>
    </location>
</feature>
<dbReference type="PANTHER" id="PTHR34582:SF6">
    <property type="entry name" value="UPF0702 TRANSMEMBRANE PROTEIN YCAP"/>
    <property type="match status" value="1"/>
</dbReference>
<feature type="domain" description="YetF C-terminal" evidence="8">
    <location>
        <begin position="111"/>
        <end position="183"/>
    </location>
</feature>
<keyword evidence="5 7" id="KW-1133">Transmembrane helix</keyword>
<keyword evidence="4 7" id="KW-0812">Transmembrane</keyword>
<feature type="transmembrane region" description="Helical" evidence="7">
    <location>
        <begin position="64"/>
        <end position="83"/>
    </location>
</feature>
<evidence type="ECO:0000313" key="11">
    <source>
        <dbReference type="Proteomes" id="UP000253209"/>
    </source>
</evidence>
<dbReference type="RefSeq" id="WP_114006105.1">
    <property type="nucleotide sequence ID" value="NZ_QGDC01000009.1"/>
</dbReference>
<proteinExistence type="inferred from homology"/>
<dbReference type="GO" id="GO:0005886">
    <property type="term" value="C:plasma membrane"/>
    <property type="evidence" value="ECO:0007669"/>
    <property type="project" value="UniProtKB-SubCell"/>
</dbReference>
<accession>A0A367GKJ5</accession>
<evidence type="ECO:0000259" key="8">
    <source>
        <dbReference type="Pfam" id="PF04239"/>
    </source>
</evidence>
<evidence type="ECO:0000313" key="10">
    <source>
        <dbReference type="EMBL" id="RCH53840.1"/>
    </source>
</evidence>
<sequence length="194" mass="21822">MKNSALSADIQQQCQPVRVNTYMKELLFKNWESVWHVAVCALLAYFVLFLFIRISGKRTLAKLTAFDFVVTVTLGSTLSSIILGKVTLAEGATALSVIIILQYVLAWTAKESKVLEKVINSSPTMVFYRGRFLTQAMDKEVLTEEEVYAEIRKYRMLDVDQVEAVVMELNGELTVIKKADGVSHTSLKDIDHPL</sequence>
<keyword evidence="11" id="KW-1185">Reference proteome</keyword>
<dbReference type="PANTHER" id="PTHR34582">
    <property type="entry name" value="UPF0702 TRANSMEMBRANE PROTEIN YCAP"/>
    <property type="match status" value="1"/>
</dbReference>
<evidence type="ECO:0000256" key="1">
    <source>
        <dbReference type="ARBA" id="ARBA00004651"/>
    </source>
</evidence>
<dbReference type="Proteomes" id="UP000253209">
    <property type="component" value="Unassembled WGS sequence"/>
</dbReference>
<keyword evidence="3" id="KW-1003">Cell membrane</keyword>